<dbReference type="PROSITE" id="PS50157">
    <property type="entry name" value="ZINC_FINGER_C2H2_2"/>
    <property type="match status" value="8"/>
</dbReference>
<dbReference type="EMBL" id="JAHIBW010000031">
    <property type="protein sequence ID" value="KAG7295366.1"/>
    <property type="molecule type" value="Genomic_DNA"/>
</dbReference>
<evidence type="ECO:0000256" key="3">
    <source>
        <dbReference type="ARBA" id="ARBA00022737"/>
    </source>
</evidence>
<comment type="subcellular location">
    <subcellularLocation>
        <location evidence="1">Nucleus</location>
    </subcellularLocation>
</comment>
<dbReference type="Pfam" id="PF13894">
    <property type="entry name" value="zf-C2H2_4"/>
    <property type="match status" value="1"/>
</dbReference>
<dbReference type="PROSITE" id="PS00028">
    <property type="entry name" value="ZINC_FINGER_C2H2_1"/>
    <property type="match status" value="11"/>
</dbReference>
<keyword evidence="3" id="KW-0677">Repeat</keyword>
<evidence type="ECO:0000256" key="2">
    <source>
        <dbReference type="ARBA" id="ARBA00022723"/>
    </source>
</evidence>
<dbReference type="Proteomes" id="UP000823941">
    <property type="component" value="Chromosome 31"/>
</dbReference>
<keyword evidence="2" id="KW-0479">Metal-binding</keyword>
<feature type="coiled-coil region" evidence="8">
    <location>
        <begin position="101"/>
        <end position="128"/>
    </location>
</feature>
<evidence type="ECO:0000313" key="11">
    <source>
        <dbReference type="Proteomes" id="UP000823941"/>
    </source>
</evidence>
<evidence type="ECO:0000256" key="1">
    <source>
        <dbReference type="ARBA" id="ARBA00004123"/>
    </source>
</evidence>
<keyword evidence="6" id="KW-0539">Nucleus</keyword>
<organism evidence="10 11">
    <name type="scientific">Plutella xylostella</name>
    <name type="common">Diamondback moth</name>
    <name type="synonym">Plutella maculipennis</name>
    <dbReference type="NCBI Taxonomy" id="51655"/>
    <lineage>
        <taxon>Eukaryota</taxon>
        <taxon>Metazoa</taxon>
        <taxon>Ecdysozoa</taxon>
        <taxon>Arthropoda</taxon>
        <taxon>Hexapoda</taxon>
        <taxon>Insecta</taxon>
        <taxon>Pterygota</taxon>
        <taxon>Neoptera</taxon>
        <taxon>Endopterygota</taxon>
        <taxon>Lepidoptera</taxon>
        <taxon>Glossata</taxon>
        <taxon>Ditrysia</taxon>
        <taxon>Yponomeutoidea</taxon>
        <taxon>Plutellidae</taxon>
        <taxon>Plutella</taxon>
    </lineage>
</organism>
<feature type="domain" description="C2H2-type" evidence="9">
    <location>
        <begin position="177"/>
        <end position="205"/>
    </location>
</feature>
<sequence length="629" mass="74016">MHSTNERDRMACLKKILSNVLHINRYCCLCFGSENNLSPMEQNLFITNWEGSCVISLESILESVFGDEKVMSKLPTRLLCDSCRDNAVNSYIFVNNTRRSVELLDKYLKELSEKVASVENNINDTTNFDATYIVLNDTSRKKNSLSKINEKDEETGTKNIGEISNFHPKKPKVVKLYTCHYCDKKFIAKPGLSYHINKVHTKYYARKHNAVKQKGVKRYIRKYECPDCVSTDCEHKKYLNAYKLQRLAGEKLIKCPDCDYSCYLKTYLIAHANKIHLKTFNFKCEVCSKPLHSKMAYKIHKKNYHSNYESCQYCERKFMFTKNLKQHMETCKEVVRDYKCDVCLVSMESKEKLAAHKKKHIKEYPCNLCNKVLSTSGMLRIHKQMHQSNQRMKTKYNYSCHVCNKSFSALKEREEHIRTHGADETAQCIKCNIEFVNVRDYMKHLQSALHKGALPLRTRFECNYCNYNSSTEFSLEAHINRYHLKIAPYPCDECSKCFTNKLKLYGHKKTHEKTKTYKCDVCENYFCGPTSLKKHMRLHTGERPYACEFCSEKFVSVGVKNLHIQRKHNNKSISCPLCDRMFNTLTEMRSHFKRMHWKFKGEEFDVRKVEGLSEEHYDLFRDRRMLTLN</sequence>
<accession>A0ABQ7PQW7</accession>
<gene>
    <name evidence="10" type="ORF">JYU34_022410</name>
</gene>
<dbReference type="InterPro" id="IPR036236">
    <property type="entry name" value="Znf_C2H2_sf"/>
</dbReference>
<evidence type="ECO:0000256" key="8">
    <source>
        <dbReference type="SAM" id="Coils"/>
    </source>
</evidence>
<proteinExistence type="predicted"/>
<evidence type="ECO:0000256" key="6">
    <source>
        <dbReference type="ARBA" id="ARBA00023242"/>
    </source>
</evidence>
<reference evidence="10 11" key="1">
    <citation type="submission" date="2021-06" db="EMBL/GenBank/DDBJ databases">
        <title>A haploid diamondback moth (Plutella xylostella L.) genome assembly resolves 31 chromosomes and identifies a diamide resistance mutation.</title>
        <authorList>
            <person name="Ward C.M."/>
            <person name="Perry K.D."/>
            <person name="Baker G."/>
            <person name="Powis K."/>
            <person name="Heckel D.G."/>
            <person name="Baxter S.W."/>
        </authorList>
    </citation>
    <scope>NUCLEOTIDE SEQUENCE [LARGE SCALE GENOMIC DNA]</scope>
    <source>
        <strain evidence="10 11">LV</strain>
        <tissue evidence="10">Single pupa</tissue>
    </source>
</reference>
<feature type="domain" description="C2H2-type" evidence="9">
    <location>
        <begin position="282"/>
        <end position="310"/>
    </location>
</feature>
<feature type="domain" description="C2H2-type" evidence="9">
    <location>
        <begin position="338"/>
        <end position="365"/>
    </location>
</feature>
<protein>
    <recommendedName>
        <fullName evidence="9">C2H2-type domain-containing protein</fullName>
    </recommendedName>
</protein>
<keyword evidence="11" id="KW-1185">Reference proteome</keyword>
<dbReference type="SUPFAM" id="SSF57667">
    <property type="entry name" value="beta-beta-alpha zinc fingers"/>
    <property type="match status" value="7"/>
</dbReference>
<feature type="domain" description="C2H2-type" evidence="9">
    <location>
        <begin position="489"/>
        <end position="516"/>
    </location>
</feature>
<dbReference type="Pfam" id="PF00096">
    <property type="entry name" value="zf-C2H2"/>
    <property type="match status" value="4"/>
</dbReference>
<comment type="caution">
    <text evidence="10">The sequence shown here is derived from an EMBL/GenBank/DDBJ whole genome shotgun (WGS) entry which is preliminary data.</text>
</comment>
<evidence type="ECO:0000313" key="10">
    <source>
        <dbReference type="EMBL" id="KAG7295366.1"/>
    </source>
</evidence>
<feature type="domain" description="C2H2-type" evidence="9">
    <location>
        <begin position="398"/>
        <end position="425"/>
    </location>
</feature>
<feature type="domain" description="C2H2-type" evidence="9">
    <location>
        <begin position="517"/>
        <end position="544"/>
    </location>
</feature>
<evidence type="ECO:0000256" key="7">
    <source>
        <dbReference type="PROSITE-ProRule" id="PRU00042"/>
    </source>
</evidence>
<dbReference type="PANTHER" id="PTHR24376">
    <property type="entry name" value="ZINC FINGER PROTEIN"/>
    <property type="match status" value="1"/>
</dbReference>
<dbReference type="SMART" id="SM00355">
    <property type="entry name" value="ZnF_C2H2"/>
    <property type="match status" value="13"/>
</dbReference>
<dbReference type="Gene3D" id="3.30.160.60">
    <property type="entry name" value="Classic Zinc Finger"/>
    <property type="match status" value="6"/>
</dbReference>
<name>A0ABQ7PQW7_PLUXY</name>
<dbReference type="InterPro" id="IPR013087">
    <property type="entry name" value="Znf_C2H2_type"/>
</dbReference>
<evidence type="ECO:0000256" key="4">
    <source>
        <dbReference type="ARBA" id="ARBA00022771"/>
    </source>
</evidence>
<feature type="domain" description="C2H2-type" evidence="9">
    <location>
        <begin position="364"/>
        <end position="391"/>
    </location>
</feature>
<dbReference type="PANTHER" id="PTHR24376:SF216">
    <property type="entry name" value="ZINC FINGER PROTEIN 420-LIKE"/>
    <property type="match status" value="1"/>
</dbReference>
<keyword evidence="4 7" id="KW-0863">Zinc-finger</keyword>
<keyword evidence="5" id="KW-0862">Zinc</keyword>
<feature type="domain" description="C2H2-type" evidence="9">
    <location>
        <begin position="573"/>
        <end position="601"/>
    </location>
</feature>
<evidence type="ECO:0000256" key="5">
    <source>
        <dbReference type="ARBA" id="ARBA00022833"/>
    </source>
</evidence>
<evidence type="ECO:0000259" key="9">
    <source>
        <dbReference type="PROSITE" id="PS50157"/>
    </source>
</evidence>
<keyword evidence="8" id="KW-0175">Coiled coil</keyword>